<dbReference type="Proteomes" id="UP001497472">
    <property type="component" value="Unassembled WGS sequence"/>
</dbReference>
<dbReference type="Pfam" id="PF18101">
    <property type="entry name" value="Pan3_CK"/>
    <property type="match status" value="1"/>
</dbReference>
<sequence length="576" mass="64881">MTYMRHNMNPPMASLTTQFSNMNIEASPPPVRKVYPREYVPMTYYTQVPIMPESPQSSPPAVIPPPLTPQVHLANVGGTTYFYPTNDSLNTSGGMKASTSQGGGDRAVPTMQYPTSCPPMYTSTPTHMPSTSKHAGLATMFYMPEQIRNEMYQRNEYMYMQPNPQQYPDLPDNIEMYSVLIPLENLSPHSITTSYRATHRQNGDHYALRRLHTYGTVPSKRFEAWKQIDHPNIIRLHECFITKTFGDHSMILVYDYHPAAVTLMNKYIVANGAGNNLDGSNGSYHDPFSSDPDAPRPYTHQKNAMLRAVACGALLPEPVLWNIIVQLTAGLRAIHAAGLACRTLDATKVVITGCRIRIAWCGVADALHANEIDNEKAKQDDLTALGRLILSLACRTIQCDIATSVELVTRSYSQDLKNLIVCLLSVQHKTVSDLMPMIGARFYTQVEAFERRADLFENQLAQELDNGRLLRLLLKMSFINERPEMNMDLKWSETGDRYLLKLFRDYVFHSVTPEGRPWLDLAHVGYCLNNLDSGTNTQVQLLTRDERSLLLVTFAELKHCLEQAFEELTQAATPSP</sequence>
<keyword evidence="4 6" id="KW-0067">ATP-binding</keyword>
<keyword evidence="5 6" id="KW-0175">Coiled coil</keyword>
<dbReference type="Gene3D" id="1.10.510.10">
    <property type="entry name" value="Transferase(Phosphotransferase) domain 1"/>
    <property type="match status" value="1"/>
</dbReference>
<dbReference type="GO" id="GO:0031251">
    <property type="term" value="C:PAN complex"/>
    <property type="evidence" value="ECO:0007669"/>
    <property type="project" value="UniProtKB-UniRule"/>
</dbReference>
<feature type="binding site" evidence="6">
    <location>
        <position position="209"/>
    </location>
    <ligand>
        <name>ATP</name>
        <dbReference type="ChEBI" id="CHEBI:30616"/>
    </ligand>
</feature>
<dbReference type="InterPro" id="IPR000719">
    <property type="entry name" value="Prot_kinase_dom"/>
</dbReference>
<dbReference type="InterPro" id="IPR041332">
    <property type="entry name" value="Pan3_CK"/>
</dbReference>
<comment type="domain">
    <text evidence="6">The N-terminal zinc finger binds to poly(A) RNA.</text>
</comment>
<gene>
    <name evidence="6" type="primary">PAN3</name>
    <name evidence="8" type="ORF">LNINA_LOCUS13489</name>
</gene>
<evidence type="ECO:0000256" key="2">
    <source>
        <dbReference type="ARBA" id="ARBA00022664"/>
    </source>
</evidence>
<dbReference type="GO" id="GO:0008143">
    <property type="term" value="F:poly(A) binding"/>
    <property type="evidence" value="ECO:0007669"/>
    <property type="project" value="TreeGrafter"/>
</dbReference>
<protein>
    <recommendedName>
        <fullName evidence="6">PAN2-PAN3 deadenylation complex subunit PAN3</fullName>
    </recommendedName>
    <alternativeName>
        <fullName evidence="6">PAB1P-dependent poly(A)-specific ribonuclease</fullName>
    </alternativeName>
    <alternativeName>
        <fullName evidence="6">Poly(A)-nuclease deadenylation complex subunit 3</fullName>
        <shortName evidence="6">PAN deadenylation complex subunit 3</shortName>
    </alternativeName>
</protein>
<feature type="binding site" evidence="6">
    <location>
        <begin position="347"/>
        <end position="348"/>
    </location>
    <ligand>
        <name>ATP</name>
        <dbReference type="ChEBI" id="CHEBI:30616"/>
    </ligand>
</feature>
<accession>A0AAV1JYK9</accession>
<evidence type="ECO:0000256" key="3">
    <source>
        <dbReference type="ARBA" id="ARBA00022741"/>
    </source>
</evidence>
<dbReference type="GO" id="GO:0000932">
    <property type="term" value="C:P-body"/>
    <property type="evidence" value="ECO:0007669"/>
    <property type="project" value="UniProtKB-SubCell"/>
</dbReference>
<evidence type="ECO:0000256" key="5">
    <source>
        <dbReference type="ARBA" id="ARBA00023054"/>
    </source>
</evidence>
<feature type="domain" description="Protein kinase" evidence="7">
    <location>
        <begin position="180"/>
        <end position="576"/>
    </location>
</feature>
<dbReference type="Gene3D" id="1.10.287.3700">
    <property type="match status" value="1"/>
</dbReference>
<comment type="similarity">
    <text evidence="6">Belongs to the protein kinase superfamily. PAN3 family.</text>
</comment>
<comment type="domain">
    <text evidence="6">Contains a pseudokinase domain. The protein kinase domain is predicted to be catalytically inactive because some of the residues important for catalytic activity are substituted and it lacks the equivalent of the binding site for a peptide substrate. However, it has retained an ATP-binding site and ATP-binding is required for mRNA degradation, stimulating the activity of the PAN2 nuclease in vitro. The nucleotide-binding site is juxtaposed to the RNase active site of PAN2 in the complex and may actually bind nucleosides of a poly(A) RNA rather than ATP, feeding the poly(A)-tail to the active site of the deadenylase and thus increasing the efficiency with which this distributive enzyme degrades oligo(A) RNAs.</text>
</comment>
<dbReference type="HAMAP" id="MF_03181">
    <property type="entry name" value="PAN3"/>
    <property type="match status" value="1"/>
</dbReference>
<dbReference type="GO" id="GO:0010606">
    <property type="term" value="P:positive regulation of cytoplasmic mRNA processing body assembly"/>
    <property type="evidence" value="ECO:0007669"/>
    <property type="project" value="UniProtKB-UniRule"/>
</dbReference>
<keyword evidence="9" id="KW-1185">Reference proteome</keyword>
<keyword evidence="1 6" id="KW-0963">Cytoplasm</keyword>
<dbReference type="PROSITE" id="PS50011">
    <property type="entry name" value="PROTEIN_KINASE_DOM"/>
    <property type="match status" value="1"/>
</dbReference>
<dbReference type="GO" id="GO:0006397">
    <property type="term" value="P:mRNA processing"/>
    <property type="evidence" value="ECO:0007669"/>
    <property type="project" value="UniProtKB-KW"/>
</dbReference>
<dbReference type="AlphaFoldDB" id="A0AAV1JYK9"/>
<comment type="function">
    <text evidence="6">Regulatory subunit of the poly(A)-nuclease (PAN) deadenylation complex, one of two cytoplasmic mRNA deadenylases involved in general and miRNA-mediated mRNA turnover. PAN specifically shortens poly(A) tails of RNA and the activity is stimulated by poly(A)-binding protein (PABP). PAN deadenylation is followed by rapid degradation of the shortened mRNA tails by the CCR4-NOT complex. Deadenylated mRNAs are then degraded by two alternative mechanisms, namely exosome-mediated 3'-5' exonucleolytic degradation, or deadenlyation-dependent mRNA decaping and subsequent 5'-3' exonucleolytic degradation by XRN1. PAN3 acts as a positive regulator for PAN activity, recruiting the catalytic subunit PAN2 to mRNA via its interaction with RNA and PABP, and to miRNA targets via its interaction with GW182 family proteins.</text>
</comment>
<dbReference type="PANTHER" id="PTHR12272">
    <property type="entry name" value="DEADENYLATION COMPLEX SUBUNIT PAN3"/>
    <property type="match status" value="1"/>
</dbReference>
<dbReference type="EMBL" id="CAVLEF010000279">
    <property type="protein sequence ID" value="CAK1554584.1"/>
    <property type="molecule type" value="Genomic_DNA"/>
</dbReference>
<dbReference type="PANTHER" id="PTHR12272:SF11">
    <property type="entry name" value="PAN2-PAN3 DEADENYLATION COMPLEX SUBUNIT PAN3"/>
    <property type="match status" value="1"/>
</dbReference>
<evidence type="ECO:0000256" key="1">
    <source>
        <dbReference type="ARBA" id="ARBA00022490"/>
    </source>
</evidence>
<comment type="caution">
    <text evidence="8">The sequence shown here is derived from an EMBL/GenBank/DDBJ whole genome shotgun (WGS) entry which is preliminary data.</text>
</comment>
<proteinExistence type="inferred from homology"/>
<dbReference type="GO" id="GO:0004672">
    <property type="term" value="F:protein kinase activity"/>
    <property type="evidence" value="ECO:0007669"/>
    <property type="project" value="InterPro"/>
</dbReference>
<evidence type="ECO:0000313" key="8">
    <source>
        <dbReference type="EMBL" id="CAK1554584.1"/>
    </source>
</evidence>
<organism evidence="8 9">
    <name type="scientific">Leptosia nina</name>
    <dbReference type="NCBI Taxonomy" id="320188"/>
    <lineage>
        <taxon>Eukaryota</taxon>
        <taxon>Metazoa</taxon>
        <taxon>Ecdysozoa</taxon>
        <taxon>Arthropoda</taxon>
        <taxon>Hexapoda</taxon>
        <taxon>Insecta</taxon>
        <taxon>Pterygota</taxon>
        <taxon>Neoptera</taxon>
        <taxon>Endopterygota</taxon>
        <taxon>Lepidoptera</taxon>
        <taxon>Glossata</taxon>
        <taxon>Ditrysia</taxon>
        <taxon>Papilionoidea</taxon>
        <taxon>Pieridae</taxon>
        <taxon>Pierinae</taxon>
        <taxon>Leptosia</taxon>
    </lineage>
</organism>
<dbReference type="SUPFAM" id="SSF56112">
    <property type="entry name" value="Protein kinase-like (PK-like)"/>
    <property type="match status" value="1"/>
</dbReference>
<dbReference type="GO" id="GO:0005524">
    <property type="term" value="F:ATP binding"/>
    <property type="evidence" value="ECO:0007669"/>
    <property type="project" value="UniProtKB-UniRule"/>
</dbReference>
<dbReference type="InterPro" id="IPR030844">
    <property type="entry name" value="PAN3"/>
</dbReference>
<comment type="domain">
    <text evidence="6">The pseudokinase domain, the coiled-coil (CC), and C-terminal knob domain (CK) form a structural unit (PKC) that forms an extensive high-affinity interaction surface for PAN2.</text>
</comment>
<evidence type="ECO:0000313" key="9">
    <source>
        <dbReference type="Proteomes" id="UP001497472"/>
    </source>
</evidence>
<dbReference type="GO" id="GO:0000289">
    <property type="term" value="P:nuclear-transcribed mRNA poly(A) tail shortening"/>
    <property type="evidence" value="ECO:0007669"/>
    <property type="project" value="UniProtKB-UniRule"/>
</dbReference>
<feature type="binding site" evidence="6">
    <location>
        <begin position="255"/>
        <end position="262"/>
    </location>
    <ligand>
        <name>ATP</name>
        <dbReference type="ChEBI" id="CHEBI:30616"/>
    </ligand>
</feature>
<comment type="subunit">
    <text evidence="6">Homodimer. Forms a heterotrimer with a catalytic subunit PAN2 to form the poly(A)-nuclease (PAN) deadenylation complex. Interacts (via PAM-2 motif) with poly(A)-binding protein (via PABC domain), conferring substrate specificity of the enzyme complex.</text>
</comment>
<dbReference type="InterPro" id="IPR011009">
    <property type="entry name" value="Kinase-like_dom_sf"/>
</dbReference>
<evidence type="ECO:0000259" key="7">
    <source>
        <dbReference type="PROSITE" id="PS50011"/>
    </source>
</evidence>
<keyword evidence="2 6" id="KW-0507">mRNA processing</keyword>
<comment type="caution">
    <text evidence="6">Lacks conserved residue(s) required for the propagation of feature annotation.</text>
</comment>
<evidence type="ECO:0000256" key="6">
    <source>
        <dbReference type="HAMAP-Rule" id="MF_03181"/>
    </source>
</evidence>
<evidence type="ECO:0000256" key="4">
    <source>
        <dbReference type="ARBA" id="ARBA00022840"/>
    </source>
</evidence>
<dbReference type="FunFam" id="1.10.287.3700:FF:000001">
    <property type="entry name" value="PAN2-PAN3 deadenylation complex subunit PAN3"/>
    <property type="match status" value="1"/>
</dbReference>
<name>A0AAV1JYK9_9NEOP</name>
<feature type="region of interest" description="Knob domain" evidence="6">
    <location>
        <begin position="479"/>
        <end position="576"/>
    </location>
</feature>
<comment type="subcellular location">
    <subcellularLocation>
        <location evidence="6">Cytoplasm</location>
        <location evidence="6">P-body</location>
    </subcellularLocation>
</comment>
<reference evidence="8 9" key="1">
    <citation type="submission" date="2023-11" db="EMBL/GenBank/DDBJ databases">
        <authorList>
            <person name="Okamura Y."/>
        </authorList>
    </citation>
    <scope>NUCLEOTIDE SEQUENCE [LARGE SCALE GENOMIC DNA]</scope>
</reference>
<feature type="coiled-coil region" evidence="6">
    <location>
        <begin position="440"/>
        <end position="478"/>
    </location>
</feature>
<keyword evidence="3 6" id="KW-0547">Nucleotide-binding</keyword>
<dbReference type="Gene3D" id="1.20.5.5160">
    <property type="match status" value="1"/>
</dbReference>